<organism evidence="1 2">
    <name type="scientific">Arabidopsis thaliana x Arabidopsis arenosa</name>
    <dbReference type="NCBI Taxonomy" id="1240361"/>
    <lineage>
        <taxon>Eukaryota</taxon>
        <taxon>Viridiplantae</taxon>
        <taxon>Streptophyta</taxon>
        <taxon>Embryophyta</taxon>
        <taxon>Tracheophyta</taxon>
        <taxon>Spermatophyta</taxon>
        <taxon>Magnoliopsida</taxon>
        <taxon>eudicotyledons</taxon>
        <taxon>Gunneridae</taxon>
        <taxon>Pentapetalae</taxon>
        <taxon>rosids</taxon>
        <taxon>malvids</taxon>
        <taxon>Brassicales</taxon>
        <taxon>Brassicaceae</taxon>
        <taxon>Camelineae</taxon>
        <taxon>Arabidopsis</taxon>
    </lineage>
</organism>
<keyword evidence="2" id="KW-1185">Reference proteome</keyword>
<evidence type="ECO:0000313" key="1">
    <source>
        <dbReference type="EMBL" id="KAG7618003.1"/>
    </source>
</evidence>
<name>A0A8T2E794_9BRAS</name>
<accession>A0A8T2E794</accession>
<proteinExistence type="predicted"/>
<dbReference type="AlphaFoldDB" id="A0A8T2E794"/>
<dbReference type="Proteomes" id="UP000694240">
    <property type="component" value="Chromosome 4"/>
</dbReference>
<protein>
    <submittedName>
        <fullName evidence="1">Uncharacterized protein</fullName>
    </submittedName>
</protein>
<reference evidence="1 2" key="1">
    <citation type="submission" date="2020-12" db="EMBL/GenBank/DDBJ databases">
        <title>Concerted genomic and epigenomic changes stabilize Arabidopsis allopolyploids.</title>
        <authorList>
            <person name="Chen Z."/>
        </authorList>
    </citation>
    <scope>NUCLEOTIDE SEQUENCE [LARGE SCALE GENOMIC DNA]</scope>
    <source>
        <strain evidence="1">Allo738</strain>
        <tissue evidence="1">Leaf</tissue>
    </source>
</reference>
<comment type="caution">
    <text evidence="1">The sequence shown here is derived from an EMBL/GenBank/DDBJ whole genome shotgun (WGS) entry which is preliminary data.</text>
</comment>
<dbReference type="EMBL" id="JAEFBK010000004">
    <property type="protein sequence ID" value="KAG7618003.1"/>
    <property type="molecule type" value="Genomic_DNA"/>
</dbReference>
<evidence type="ECO:0000313" key="2">
    <source>
        <dbReference type="Proteomes" id="UP000694240"/>
    </source>
</evidence>
<gene>
    <name evidence="1" type="ORF">ISN45_At04g033130</name>
</gene>
<sequence length="53" mass="6302">MYLNEEEAMCGKKSIYRERDGDRTVLFFVCSVFHSSRDWPVKTLVSKRNIFVL</sequence>